<proteinExistence type="predicted"/>
<dbReference type="AlphaFoldDB" id="A0A8C9USJ6"/>
<organism evidence="1 2">
    <name type="scientific">Spermophilus dauricus</name>
    <name type="common">Daurian ground squirrel</name>
    <dbReference type="NCBI Taxonomy" id="99837"/>
    <lineage>
        <taxon>Eukaryota</taxon>
        <taxon>Metazoa</taxon>
        <taxon>Chordata</taxon>
        <taxon>Craniata</taxon>
        <taxon>Vertebrata</taxon>
        <taxon>Euteleostomi</taxon>
        <taxon>Mammalia</taxon>
        <taxon>Eutheria</taxon>
        <taxon>Euarchontoglires</taxon>
        <taxon>Glires</taxon>
        <taxon>Rodentia</taxon>
        <taxon>Sciuromorpha</taxon>
        <taxon>Sciuridae</taxon>
        <taxon>Xerinae</taxon>
        <taxon>Marmotini</taxon>
        <taxon>Spermophilus</taxon>
    </lineage>
</organism>
<name>A0A8C9USJ6_SPEDA</name>
<protein>
    <submittedName>
        <fullName evidence="1">Uncharacterized protein</fullName>
    </submittedName>
</protein>
<sequence length="72" mass="8176">MLRHLCPRHRPVLSCSWSRLCLLKRRLFTMKLESPEFQSLFTEGLKSLTGERSLSCFGSLCQGRGTGLASFL</sequence>
<accession>A0A8C9USJ6</accession>
<dbReference type="Ensembl" id="ENSSDAT00000020165.1">
    <property type="protein sequence ID" value="ENSSDAP00000017666.1"/>
    <property type="gene ID" value="ENSSDAG00000016092.1"/>
</dbReference>
<evidence type="ECO:0000313" key="2">
    <source>
        <dbReference type="Proteomes" id="UP000694422"/>
    </source>
</evidence>
<dbReference type="Proteomes" id="UP000694422">
    <property type="component" value="Unplaced"/>
</dbReference>
<reference evidence="1" key="2">
    <citation type="submission" date="2025-09" db="UniProtKB">
        <authorList>
            <consortium name="Ensembl"/>
        </authorList>
    </citation>
    <scope>IDENTIFICATION</scope>
</reference>
<keyword evidence="2" id="KW-1185">Reference proteome</keyword>
<reference evidence="1" key="1">
    <citation type="submission" date="2025-08" db="UniProtKB">
        <authorList>
            <consortium name="Ensembl"/>
        </authorList>
    </citation>
    <scope>IDENTIFICATION</scope>
</reference>
<evidence type="ECO:0000313" key="1">
    <source>
        <dbReference type="Ensembl" id="ENSSDAP00000017666.1"/>
    </source>
</evidence>